<name>A0ABD2XQV4_9HYME</name>
<dbReference type="InterPro" id="IPR036770">
    <property type="entry name" value="Ankyrin_rpt-contain_sf"/>
</dbReference>
<protein>
    <submittedName>
        <fullName evidence="4">Uncharacterized protein</fullName>
    </submittedName>
</protein>
<comment type="caution">
    <text evidence="4">The sequence shown here is derived from an EMBL/GenBank/DDBJ whole genome shotgun (WGS) entry which is preliminary data.</text>
</comment>
<keyword evidence="2 3" id="KW-0040">ANK repeat</keyword>
<dbReference type="PROSITE" id="PS50297">
    <property type="entry name" value="ANK_REP_REGION"/>
    <property type="match status" value="1"/>
</dbReference>
<evidence type="ECO:0000256" key="1">
    <source>
        <dbReference type="ARBA" id="ARBA00022737"/>
    </source>
</evidence>
<dbReference type="SMART" id="SM00248">
    <property type="entry name" value="ANK"/>
    <property type="match status" value="3"/>
</dbReference>
<evidence type="ECO:0000313" key="5">
    <source>
        <dbReference type="Proteomes" id="UP001627154"/>
    </source>
</evidence>
<organism evidence="4 5">
    <name type="scientific">Trichogramma kaykai</name>
    <dbReference type="NCBI Taxonomy" id="54128"/>
    <lineage>
        <taxon>Eukaryota</taxon>
        <taxon>Metazoa</taxon>
        <taxon>Ecdysozoa</taxon>
        <taxon>Arthropoda</taxon>
        <taxon>Hexapoda</taxon>
        <taxon>Insecta</taxon>
        <taxon>Pterygota</taxon>
        <taxon>Neoptera</taxon>
        <taxon>Endopterygota</taxon>
        <taxon>Hymenoptera</taxon>
        <taxon>Apocrita</taxon>
        <taxon>Proctotrupomorpha</taxon>
        <taxon>Chalcidoidea</taxon>
        <taxon>Trichogrammatidae</taxon>
        <taxon>Trichogramma</taxon>
    </lineage>
</organism>
<dbReference type="PANTHER" id="PTHR24198">
    <property type="entry name" value="ANKYRIN REPEAT AND PROTEIN KINASE DOMAIN-CONTAINING PROTEIN"/>
    <property type="match status" value="1"/>
</dbReference>
<feature type="repeat" description="ANK" evidence="3">
    <location>
        <begin position="170"/>
        <end position="203"/>
    </location>
</feature>
<dbReference type="Pfam" id="PF12796">
    <property type="entry name" value="Ank_2"/>
    <property type="match status" value="1"/>
</dbReference>
<sequence>MAQDNQECVKKLKLLHRAANDRFDRIGYKFLRKLYPLIKNWTGRHPNLLDTFQHEEIDWLLKEAAKNIDNAMNLRFVKFVVRSGYTDEQPPRLVEDGNPISRRTTALHYVNGCNPEFVRCLFDIYARFDVNYTNEDGLTHFHLAFKYGLKHVVKKFLELDQDPNCLVRDTEYSPLYFAARYSRSKIVAEMLLRAGADPNLANAKGQTILHVICQSDRDQIE</sequence>
<evidence type="ECO:0000313" key="4">
    <source>
        <dbReference type="EMBL" id="KAL3407484.1"/>
    </source>
</evidence>
<dbReference type="AlphaFoldDB" id="A0ABD2XQV4"/>
<dbReference type="PANTHER" id="PTHR24198:SF165">
    <property type="entry name" value="ANKYRIN REPEAT-CONTAINING PROTEIN-RELATED"/>
    <property type="match status" value="1"/>
</dbReference>
<evidence type="ECO:0000256" key="3">
    <source>
        <dbReference type="PROSITE-ProRule" id="PRU00023"/>
    </source>
</evidence>
<dbReference type="Gene3D" id="1.25.40.20">
    <property type="entry name" value="Ankyrin repeat-containing domain"/>
    <property type="match status" value="1"/>
</dbReference>
<dbReference type="Proteomes" id="UP001627154">
    <property type="component" value="Unassembled WGS sequence"/>
</dbReference>
<dbReference type="PROSITE" id="PS50088">
    <property type="entry name" value="ANK_REPEAT"/>
    <property type="match status" value="1"/>
</dbReference>
<reference evidence="4 5" key="1">
    <citation type="journal article" date="2024" name="bioRxiv">
        <title>A reference genome for Trichogramma kaykai: A tiny desert-dwelling parasitoid wasp with competing sex-ratio distorters.</title>
        <authorList>
            <person name="Culotta J."/>
            <person name="Lindsey A.R."/>
        </authorList>
    </citation>
    <scope>NUCLEOTIDE SEQUENCE [LARGE SCALE GENOMIC DNA]</scope>
    <source>
        <strain evidence="4 5">KSX58</strain>
    </source>
</reference>
<dbReference type="SUPFAM" id="SSF48403">
    <property type="entry name" value="Ankyrin repeat"/>
    <property type="match status" value="1"/>
</dbReference>
<dbReference type="EMBL" id="JBJJXI010000007">
    <property type="protein sequence ID" value="KAL3407484.1"/>
    <property type="molecule type" value="Genomic_DNA"/>
</dbReference>
<dbReference type="InterPro" id="IPR002110">
    <property type="entry name" value="Ankyrin_rpt"/>
</dbReference>
<accession>A0ABD2XQV4</accession>
<keyword evidence="1" id="KW-0677">Repeat</keyword>
<proteinExistence type="predicted"/>
<evidence type="ECO:0000256" key="2">
    <source>
        <dbReference type="ARBA" id="ARBA00023043"/>
    </source>
</evidence>
<keyword evidence="5" id="KW-1185">Reference proteome</keyword>
<gene>
    <name evidence="4" type="ORF">TKK_000461</name>
</gene>